<dbReference type="PANTHER" id="PTHR11545">
    <property type="entry name" value="RIBOSOMAL PROTEIN L13"/>
    <property type="match status" value="1"/>
</dbReference>
<dbReference type="RefSeq" id="YP_010152913.1">
    <property type="nucleotide sequence ID" value="NC_057170.1"/>
</dbReference>
<comment type="similarity">
    <text evidence="1">Belongs to the universal ribosomal protein uL13 family.</text>
</comment>
<evidence type="ECO:0000256" key="1">
    <source>
        <dbReference type="ARBA" id="ARBA00006227"/>
    </source>
</evidence>
<reference evidence="4" key="1">
    <citation type="journal article" date="2021" name="J. Phycol.">
        <title>Olisthodiscus represents a new class of Ochrophyta.</title>
        <authorList>
            <person name="Barcyte D."/>
            <person name="Eikrem W."/>
            <person name="Engesmo A."/>
            <person name="Seoane S."/>
            <person name="Wohlmann J."/>
            <person name="Horak A."/>
            <person name="Yurchenko T."/>
            <person name="Elias M."/>
        </authorList>
    </citation>
    <scope>NUCLEOTIDE SEQUENCE</scope>
    <source>
        <strain evidence="4">K-0444</strain>
    </source>
</reference>
<dbReference type="InterPro" id="IPR036899">
    <property type="entry name" value="Ribosomal_uL13_sf"/>
</dbReference>
<evidence type="ECO:0000256" key="3">
    <source>
        <dbReference type="ARBA" id="ARBA00023274"/>
    </source>
</evidence>
<evidence type="ECO:0000256" key="2">
    <source>
        <dbReference type="ARBA" id="ARBA00022980"/>
    </source>
</evidence>
<dbReference type="PANTHER" id="PTHR11545:SF41">
    <property type="entry name" value="50S RIBOSOMAL PROTEIN L13, CHLOROPLASTIC"/>
    <property type="match status" value="1"/>
</dbReference>
<accession>A0A7U0QFZ4</accession>
<keyword evidence="2 4" id="KW-0689">Ribosomal protein</keyword>
<proteinExistence type="inferred from homology"/>
<dbReference type="InterPro" id="IPR005822">
    <property type="entry name" value="Ribosomal_uL13"/>
</dbReference>
<dbReference type="GO" id="GO:0017148">
    <property type="term" value="P:negative regulation of translation"/>
    <property type="evidence" value="ECO:0007669"/>
    <property type="project" value="TreeGrafter"/>
</dbReference>
<dbReference type="NCBIfam" id="TIGR01066">
    <property type="entry name" value="rplM_bact"/>
    <property type="match status" value="1"/>
</dbReference>
<geneLocation type="plastid" evidence="4"/>
<dbReference type="SUPFAM" id="SSF52161">
    <property type="entry name" value="Ribosomal protein L13"/>
    <property type="match status" value="1"/>
</dbReference>
<keyword evidence="3" id="KW-0687">Ribonucleoprotein</keyword>
<dbReference type="Pfam" id="PF00572">
    <property type="entry name" value="Ribosomal_L13"/>
    <property type="match status" value="1"/>
</dbReference>
<keyword evidence="4" id="KW-0934">Plastid</keyword>
<dbReference type="GO" id="GO:0005762">
    <property type="term" value="C:mitochondrial large ribosomal subunit"/>
    <property type="evidence" value="ECO:0007669"/>
    <property type="project" value="TreeGrafter"/>
</dbReference>
<gene>
    <name evidence="4" type="primary">rpl13</name>
</gene>
<dbReference type="EMBL" id="MT859097">
    <property type="protein sequence ID" value="QQW50574.1"/>
    <property type="molecule type" value="Genomic_DNA"/>
</dbReference>
<dbReference type="AlphaFoldDB" id="A0A7U0QFZ4"/>
<dbReference type="HAMAP" id="MF_01366">
    <property type="entry name" value="Ribosomal_uL13"/>
    <property type="match status" value="1"/>
</dbReference>
<sequence>MNKTYLPSIDQKKKKWYLIDAKNKTLGRLATIITTLLQGKNNAMYTPFLNTGSYVVVVNAKYIKVTGNKYNDKLYYRHSRYPGSLKIENFKDLQNRIPERILEKAVKGMLPKGKLGRQFYKQLKIYSEESHPYTSQNIETINSNIYG</sequence>
<name>A0A7U0QFZ4_OLILU</name>
<dbReference type="GO" id="GO:0006412">
    <property type="term" value="P:translation"/>
    <property type="evidence" value="ECO:0007669"/>
    <property type="project" value="InterPro"/>
</dbReference>
<dbReference type="Gene3D" id="3.90.1180.10">
    <property type="entry name" value="Ribosomal protein L13"/>
    <property type="match status" value="1"/>
</dbReference>
<evidence type="ECO:0000313" key="4">
    <source>
        <dbReference type="EMBL" id="QQW50574.1"/>
    </source>
</evidence>
<dbReference type="GO" id="GO:0003735">
    <property type="term" value="F:structural constituent of ribosome"/>
    <property type="evidence" value="ECO:0007669"/>
    <property type="project" value="InterPro"/>
</dbReference>
<dbReference type="PIRSF" id="PIRSF002181">
    <property type="entry name" value="Ribosomal_L13"/>
    <property type="match status" value="1"/>
</dbReference>
<dbReference type="InterPro" id="IPR005823">
    <property type="entry name" value="Ribosomal_uL13_bac-type"/>
</dbReference>
<protein>
    <submittedName>
        <fullName evidence="4">Ribosomal protein L13</fullName>
    </submittedName>
</protein>
<organism evidence="4">
    <name type="scientific">Olisthodiscus luteus</name>
    <name type="common">Marine phytoflagellate</name>
    <dbReference type="NCBI Taxonomy" id="83000"/>
    <lineage>
        <taxon>Eukaryota</taxon>
        <taxon>Sar</taxon>
        <taxon>Stramenopiles</taxon>
        <taxon>Ochrophyta</taxon>
        <taxon>Olisthodiscophyceae</taxon>
        <taxon>Olisthodiscaceae</taxon>
        <taxon>Olisthodiscus</taxon>
    </lineage>
</organism>
<dbReference type="GO" id="GO:0003729">
    <property type="term" value="F:mRNA binding"/>
    <property type="evidence" value="ECO:0007669"/>
    <property type="project" value="TreeGrafter"/>
</dbReference>
<dbReference type="GeneID" id="67154532"/>
<dbReference type="CDD" id="cd00392">
    <property type="entry name" value="Ribosomal_L13"/>
    <property type="match status" value="1"/>
</dbReference>